<dbReference type="Gene3D" id="1.10.1200.10">
    <property type="entry name" value="ACP-like"/>
    <property type="match status" value="1"/>
</dbReference>
<dbReference type="SUPFAM" id="SSF56801">
    <property type="entry name" value="Acetyl-CoA synthetase-like"/>
    <property type="match status" value="1"/>
</dbReference>
<dbReference type="InterPro" id="IPR045851">
    <property type="entry name" value="AMP-bd_C_sf"/>
</dbReference>
<dbReference type="KEGG" id="rhy:RD110_17715"/>
<dbReference type="GO" id="GO:0043041">
    <property type="term" value="P:amino acid activation for nonribosomal peptide biosynthetic process"/>
    <property type="evidence" value="ECO:0007669"/>
    <property type="project" value="TreeGrafter"/>
</dbReference>
<accession>A0A1P8JYJ9</accession>
<dbReference type="PANTHER" id="PTHR45527:SF1">
    <property type="entry name" value="FATTY ACID SYNTHASE"/>
    <property type="match status" value="1"/>
</dbReference>
<dbReference type="SUPFAM" id="SSF52777">
    <property type="entry name" value="CoA-dependent acyltransferases"/>
    <property type="match status" value="2"/>
</dbReference>
<dbReference type="InterPro" id="IPR020845">
    <property type="entry name" value="AMP-binding_CS"/>
</dbReference>
<dbReference type="PRINTS" id="PR00154">
    <property type="entry name" value="AMPBINDING"/>
</dbReference>
<dbReference type="Gene3D" id="3.30.559.10">
    <property type="entry name" value="Chloramphenicol acetyltransferase-like domain"/>
    <property type="match status" value="1"/>
</dbReference>
<dbReference type="PROSITE" id="PS50075">
    <property type="entry name" value="CARRIER"/>
    <property type="match status" value="1"/>
</dbReference>
<keyword evidence="5" id="KW-1185">Reference proteome</keyword>
<dbReference type="GO" id="GO:0005737">
    <property type="term" value="C:cytoplasm"/>
    <property type="evidence" value="ECO:0007669"/>
    <property type="project" value="TreeGrafter"/>
</dbReference>
<dbReference type="STRING" id="1842727.RD110_17715"/>
<organism evidence="4 5">
    <name type="scientific">Rhodoferax koreensis</name>
    <dbReference type="NCBI Taxonomy" id="1842727"/>
    <lineage>
        <taxon>Bacteria</taxon>
        <taxon>Pseudomonadati</taxon>
        <taxon>Pseudomonadota</taxon>
        <taxon>Betaproteobacteria</taxon>
        <taxon>Burkholderiales</taxon>
        <taxon>Comamonadaceae</taxon>
        <taxon>Rhodoferax</taxon>
    </lineage>
</organism>
<protein>
    <recommendedName>
        <fullName evidence="3">Carrier domain-containing protein</fullName>
    </recommendedName>
</protein>
<dbReference type="InterPro" id="IPR020459">
    <property type="entry name" value="AMP-binding"/>
</dbReference>
<proteinExistence type="predicted"/>
<dbReference type="InterPro" id="IPR036736">
    <property type="entry name" value="ACP-like_sf"/>
</dbReference>
<dbReference type="InterPro" id="IPR000873">
    <property type="entry name" value="AMP-dep_synth/lig_dom"/>
</dbReference>
<evidence type="ECO:0000313" key="4">
    <source>
        <dbReference type="EMBL" id="APW38818.1"/>
    </source>
</evidence>
<dbReference type="CDD" id="cd05930">
    <property type="entry name" value="A_NRPS"/>
    <property type="match status" value="1"/>
</dbReference>
<dbReference type="NCBIfam" id="TIGR01733">
    <property type="entry name" value="AA-adenyl-dom"/>
    <property type="match status" value="1"/>
</dbReference>
<evidence type="ECO:0000256" key="1">
    <source>
        <dbReference type="ARBA" id="ARBA00022450"/>
    </source>
</evidence>
<dbReference type="FunFam" id="3.40.50.12780:FF:000012">
    <property type="entry name" value="Non-ribosomal peptide synthetase"/>
    <property type="match status" value="1"/>
</dbReference>
<dbReference type="Pfam" id="PF00975">
    <property type="entry name" value="Thioesterase"/>
    <property type="match status" value="1"/>
</dbReference>
<dbReference type="RefSeq" id="WP_076200734.1">
    <property type="nucleotide sequence ID" value="NZ_CP019236.1"/>
</dbReference>
<dbReference type="FunFam" id="3.40.50.980:FF:000001">
    <property type="entry name" value="Non-ribosomal peptide synthetase"/>
    <property type="match status" value="1"/>
</dbReference>
<evidence type="ECO:0000313" key="5">
    <source>
        <dbReference type="Proteomes" id="UP000186609"/>
    </source>
</evidence>
<dbReference type="SUPFAM" id="SSF53474">
    <property type="entry name" value="alpha/beta-Hydrolases"/>
    <property type="match status" value="1"/>
</dbReference>
<dbReference type="SUPFAM" id="SSF47336">
    <property type="entry name" value="ACP-like"/>
    <property type="match status" value="1"/>
</dbReference>
<dbReference type="OrthoDB" id="6297021at2"/>
<dbReference type="PANTHER" id="PTHR45527">
    <property type="entry name" value="NONRIBOSOMAL PEPTIDE SYNTHETASE"/>
    <property type="match status" value="1"/>
</dbReference>
<feature type="domain" description="Carrier" evidence="3">
    <location>
        <begin position="990"/>
        <end position="1068"/>
    </location>
</feature>
<dbReference type="Pfam" id="PF00550">
    <property type="entry name" value="PP-binding"/>
    <property type="match status" value="1"/>
</dbReference>
<dbReference type="Gene3D" id="3.40.50.1820">
    <property type="entry name" value="alpha/beta hydrolase"/>
    <property type="match status" value="1"/>
</dbReference>
<dbReference type="Pfam" id="PF13193">
    <property type="entry name" value="AMP-binding_C"/>
    <property type="match status" value="1"/>
</dbReference>
<sequence length="1319" mass="142951">MEALNLVDAALMPPGPAGPAPDPGADDGLAMSLSQHEVWLDQRTWAGSAHLNIGGGAFLTGPLDLPLFRQALARLVSENEALRLAPMHDGRQRLLAQGVVNLEVVDLSAAEDPQAAMRAWWQARMAVPFVLDGTPPWRFALLRASDTLHGLTIQFHHLVMDGWGTSQVMRRWSDIYNALRLGTEPAPPADPGYLKFIEESNAYRGSVAFARDETYWREQMPALPPPLIERRYAKTTPHELPAAQLAAQRIPRADYDRLRSVATERGSTAFNFFLAALILYFARVGGRSEVVVGVPSLNRGGRRYTDTLGMFVGVVPVRVATTPDMTIEGLLAAVGTAMRAALRHPRYPLSEMGRTLELSRNRREGLFDVLLSFERQDYAVSFGDAVLVDSRQLFSGKARFPLGVTVCEFHAEQDVELALEASAACFLAGEVELLGRRIWHLVQTAMTQATARIEDVALLPQEEYWALIDGLHKDVASHESVQPFVTLFAHQAALRPESVALVWDGGSLDYGTLERLSNRLAHQLLALGAGRDRIVAMAIDRSADMVLGLLAIAKAGAAFLPLDPEAPAARLAAILEESSAVALLLQPGRLAALGPLHAQVLQVDWTVLQAVDEGAGPTDPPALSGVQPGADDLAYVLFTSGSTGRPKGVMIEHGTLARRLGWLSRAYGVDWRDRSAQATQATFDPSLIELLLPLIHGASVALPPPGRLLPESLADFAVAHGVTIMAFVPSTMSRFLDTAGHRPDLKLRVACCGGEVLAPELASRFLKETGARLYNVYGPTETAIFATAWECENHRTDVALPIGRPIDDTRIYVLNAQLQPMPLGVPGEVYIGGDAIARGYLRRPDLDAQVFLADPHRPGGRMYKTGDRGWLGSDGNLHFMGRLDRQIKLRGYRIELGEVESALSAVPGVLQAAAKLIERKGKPMIHAWVASSEPQTVEGLQRVLRARLPDYMIPSGIQILPKLPSSSVGKIDYEALPEPGHGAHTGVARQPSRRYERELLALWQGVLGREDTGPLSVHDNFFDLGGDSLAAVSLLTGIEELVGRKVPLYLITEHPTIEQLAAALNANAAPPGLLVNLGADTGRVPVYLAASGHGDLLRFKNLARALGNACDLHMLQPPFNGGIERIDDLAGLYADCIAAHGRAPGYLAGFSVGGIAALEAARLLQQRGVPMRGLMLIDTTYPASMMGGTAFWRLSGWLVRRLHVQELSMNGRRLGAMFNDPGLVSQVMALKGYKPSAYDGPTLLVKSSGLASWSRWLFRPWRRLMPGRLAERQIKGLHGSIFENGHVNELAAVVTARLEDTSLPPAPPMAVAANRRSDG</sequence>
<dbReference type="GO" id="GO:0003824">
    <property type="term" value="F:catalytic activity"/>
    <property type="evidence" value="ECO:0007669"/>
    <property type="project" value="InterPro"/>
</dbReference>
<dbReference type="InterPro" id="IPR001031">
    <property type="entry name" value="Thioesterase"/>
</dbReference>
<gene>
    <name evidence="4" type="ORF">RD110_17715</name>
</gene>
<dbReference type="SMART" id="SM00823">
    <property type="entry name" value="PKS_PP"/>
    <property type="match status" value="1"/>
</dbReference>
<reference evidence="4 5" key="1">
    <citation type="submission" date="2017-01" db="EMBL/GenBank/DDBJ databases">
        <authorList>
            <person name="Mah S.A."/>
            <person name="Swanson W.J."/>
            <person name="Moy G.W."/>
            <person name="Vacquier V.D."/>
        </authorList>
    </citation>
    <scope>NUCLEOTIDE SEQUENCE [LARGE SCALE GENOMIC DNA]</scope>
    <source>
        <strain evidence="4 5">DCY110</strain>
    </source>
</reference>
<dbReference type="InterPro" id="IPR023213">
    <property type="entry name" value="CAT-like_dom_sf"/>
</dbReference>
<dbReference type="Pfam" id="PF00668">
    <property type="entry name" value="Condensation"/>
    <property type="match status" value="1"/>
</dbReference>
<dbReference type="InterPro" id="IPR010071">
    <property type="entry name" value="AA_adenyl_dom"/>
</dbReference>
<keyword evidence="1" id="KW-0596">Phosphopantetheine</keyword>
<dbReference type="InterPro" id="IPR020806">
    <property type="entry name" value="PKS_PP-bd"/>
</dbReference>
<dbReference type="EMBL" id="CP019236">
    <property type="protein sequence ID" value="APW38818.1"/>
    <property type="molecule type" value="Genomic_DNA"/>
</dbReference>
<dbReference type="InterPro" id="IPR009081">
    <property type="entry name" value="PP-bd_ACP"/>
</dbReference>
<dbReference type="GO" id="GO:0044550">
    <property type="term" value="P:secondary metabolite biosynthetic process"/>
    <property type="evidence" value="ECO:0007669"/>
    <property type="project" value="TreeGrafter"/>
</dbReference>
<dbReference type="Gene3D" id="3.30.300.30">
    <property type="match status" value="1"/>
</dbReference>
<dbReference type="InterPro" id="IPR001242">
    <property type="entry name" value="Condensation_dom"/>
</dbReference>
<dbReference type="SMART" id="SM00824">
    <property type="entry name" value="PKS_TE"/>
    <property type="match status" value="1"/>
</dbReference>
<dbReference type="Pfam" id="PF00501">
    <property type="entry name" value="AMP-binding"/>
    <property type="match status" value="1"/>
</dbReference>
<name>A0A1P8JYJ9_9BURK</name>
<dbReference type="Gene3D" id="2.30.38.10">
    <property type="entry name" value="Luciferase, Domain 3"/>
    <property type="match status" value="1"/>
</dbReference>
<evidence type="ECO:0000259" key="3">
    <source>
        <dbReference type="PROSITE" id="PS50075"/>
    </source>
</evidence>
<dbReference type="InterPro" id="IPR029058">
    <property type="entry name" value="AB_hydrolase_fold"/>
</dbReference>
<dbReference type="Proteomes" id="UP000186609">
    <property type="component" value="Chromosome"/>
</dbReference>
<evidence type="ECO:0000256" key="2">
    <source>
        <dbReference type="ARBA" id="ARBA00022553"/>
    </source>
</evidence>
<keyword evidence="2" id="KW-0597">Phosphoprotein</keyword>
<dbReference type="PROSITE" id="PS00455">
    <property type="entry name" value="AMP_BINDING"/>
    <property type="match status" value="1"/>
</dbReference>
<dbReference type="InterPro" id="IPR025110">
    <property type="entry name" value="AMP-bd_C"/>
</dbReference>
<dbReference type="Gene3D" id="3.30.559.30">
    <property type="entry name" value="Nonribosomal peptide synthetase, condensation domain"/>
    <property type="match status" value="1"/>
</dbReference>
<dbReference type="InterPro" id="IPR020802">
    <property type="entry name" value="TesA-like"/>
</dbReference>
<dbReference type="GO" id="GO:0031177">
    <property type="term" value="F:phosphopantetheine binding"/>
    <property type="evidence" value="ECO:0007669"/>
    <property type="project" value="InterPro"/>
</dbReference>
<dbReference type="Gene3D" id="3.40.50.980">
    <property type="match status" value="2"/>
</dbReference>